<accession>A0AAD1UMT9</accession>
<comment type="caution">
    <text evidence="2">The sequence shown here is derived from an EMBL/GenBank/DDBJ whole genome shotgun (WGS) entry which is preliminary data.</text>
</comment>
<name>A0AAD1UMT9_EUPCR</name>
<dbReference type="EMBL" id="CAMPGE010013697">
    <property type="protein sequence ID" value="CAI2372411.1"/>
    <property type="molecule type" value="Genomic_DNA"/>
</dbReference>
<sequence>MEHSEPTYAIEKEKVWRSTLEQESYEFADVQPAIKEMTHDQIKKDKEESKIDLSEANVFKSFPVSTMKWVTNKLYYIDNKFYTLIDYEKSEDGKIISCKLLSHKGKDEKVLTDPDEISLLRDYININLRIYSETGSGQMASVPIKLQNKLSTELGEHVEAITGMSFGLFKFFRGSTIIDGDKFLSSYQDIEEDMEIIGAAGFSKPYKFMRFKSTYEWPHWGYNRSTVDAACWIPNKNVILYGFSVYAACEPQFNLSFKVYINDTVVEEGEMTCSDYEDKYFCRIILKKFHSVKANSKLEITAQLTRVGSSDSYLDFYYGEQGSMWREVENDHMDLWTVESSSKSGSSSISYGNFPEIMYYV</sequence>
<protein>
    <recommendedName>
        <fullName evidence="1">PHR domain-containing protein</fullName>
    </recommendedName>
</protein>
<proteinExistence type="predicted"/>
<keyword evidence="3" id="KW-1185">Reference proteome</keyword>
<organism evidence="2 3">
    <name type="scientific">Euplotes crassus</name>
    <dbReference type="NCBI Taxonomy" id="5936"/>
    <lineage>
        <taxon>Eukaryota</taxon>
        <taxon>Sar</taxon>
        <taxon>Alveolata</taxon>
        <taxon>Ciliophora</taxon>
        <taxon>Intramacronucleata</taxon>
        <taxon>Spirotrichea</taxon>
        <taxon>Hypotrichia</taxon>
        <taxon>Euplotida</taxon>
        <taxon>Euplotidae</taxon>
        <taxon>Moneuplotes</taxon>
    </lineage>
</organism>
<dbReference type="Gene3D" id="2.60.120.820">
    <property type="entry name" value="PHR domain"/>
    <property type="match status" value="1"/>
</dbReference>
<dbReference type="Proteomes" id="UP001295684">
    <property type="component" value="Unassembled WGS sequence"/>
</dbReference>
<evidence type="ECO:0000259" key="1">
    <source>
        <dbReference type="Pfam" id="PF08005"/>
    </source>
</evidence>
<evidence type="ECO:0000313" key="2">
    <source>
        <dbReference type="EMBL" id="CAI2372411.1"/>
    </source>
</evidence>
<dbReference type="AlphaFoldDB" id="A0AAD1UMT9"/>
<evidence type="ECO:0000313" key="3">
    <source>
        <dbReference type="Proteomes" id="UP001295684"/>
    </source>
</evidence>
<dbReference type="InterPro" id="IPR038648">
    <property type="entry name" value="PHR_sf"/>
</dbReference>
<dbReference type="InterPro" id="IPR012983">
    <property type="entry name" value="PHR"/>
</dbReference>
<feature type="domain" description="PHR" evidence="1">
    <location>
        <begin position="210"/>
        <end position="360"/>
    </location>
</feature>
<reference evidence="2" key="1">
    <citation type="submission" date="2023-07" db="EMBL/GenBank/DDBJ databases">
        <authorList>
            <consortium name="AG Swart"/>
            <person name="Singh M."/>
            <person name="Singh A."/>
            <person name="Seah K."/>
            <person name="Emmerich C."/>
        </authorList>
    </citation>
    <scope>NUCLEOTIDE SEQUENCE</scope>
    <source>
        <strain evidence="2">DP1</strain>
    </source>
</reference>
<dbReference type="Pfam" id="PF08005">
    <property type="entry name" value="PHR"/>
    <property type="match status" value="1"/>
</dbReference>
<gene>
    <name evidence="2" type="ORF">ECRASSUSDP1_LOCUS13741</name>
</gene>